<sequence length="198" mass="21802">MISWWAADDTVRVPGWGIVDTDDFAAYGQWAGGIGSLAAVVALAIVTFIDIRRRNAEARDARAAQARTVIAMVETSPTDPEEVDVVIYNHGPAPVLNVRLEAVEVVVDGERHSDWGFSPSLNIKDIRFFAPVIAPGESARLRELTFVEYDDVVGLPLRTLPLTLTLDLPYTITFTFIDAQGIRWRRAGSVLRRILGQG</sequence>
<keyword evidence="3" id="KW-1185">Reference proteome</keyword>
<evidence type="ECO:0000313" key="3">
    <source>
        <dbReference type="Proteomes" id="UP000268727"/>
    </source>
</evidence>
<evidence type="ECO:0000313" key="2">
    <source>
        <dbReference type="EMBL" id="ROP37445.1"/>
    </source>
</evidence>
<dbReference type="RefSeq" id="WP_148088793.1">
    <property type="nucleotide sequence ID" value="NZ_RJKM01000001.1"/>
</dbReference>
<evidence type="ECO:0000256" key="1">
    <source>
        <dbReference type="SAM" id="Phobius"/>
    </source>
</evidence>
<comment type="caution">
    <text evidence="2">The sequence shown here is derived from an EMBL/GenBank/DDBJ whole genome shotgun (WGS) entry which is preliminary data.</text>
</comment>
<dbReference type="Proteomes" id="UP000268727">
    <property type="component" value="Unassembled WGS sequence"/>
</dbReference>
<feature type="transmembrane region" description="Helical" evidence="1">
    <location>
        <begin position="30"/>
        <end position="49"/>
    </location>
</feature>
<dbReference type="EMBL" id="RJKM01000001">
    <property type="protein sequence ID" value="ROP37445.1"/>
    <property type="molecule type" value="Genomic_DNA"/>
</dbReference>
<keyword evidence="1" id="KW-0472">Membrane</keyword>
<organism evidence="2 3">
    <name type="scientific">Saccharothrix texasensis</name>
    <dbReference type="NCBI Taxonomy" id="103734"/>
    <lineage>
        <taxon>Bacteria</taxon>
        <taxon>Bacillati</taxon>
        <taxon>Actinomycetota</taxon>
        <taxon>Actinomycetes</taxon>
        <taxon>Pseudonocardiales</taxon>
        <taxon>Pseudonocardiaceae</taxon>
        <taxon>Saccharothrix</taxon>
    </lineage>
</organism>
<gene>
    <name evidence="2" type="ORF">EDD40_2758</name>
</gene>
<accession>A0A3N1H4K7</accession>
<dbReference type="OrthoDB" id="154148at2070"/>
<keyword evidence="1" id="KW-0812">Transmembrane</keyword>
<keyword evidence="1" id="KW-1133">Transmembrane helix</keyword>
<reference evidence="2 3" key="1">
    <citation type="submission" date="2018-11" db="EMBL/GenBank/DDBJ databases">
        <title>Sequencing the genomes of 1000 actinobacteria strains.</title>
        <authorList>
            <person name="Klenk H.-P."/>
        </authorList>
    </citation>
    <scope>NUCLEOTIDE SEQUENCE [LARGE SCALE GENOMIC DNA]</scope>
    <source>
        <strain evidence="2 3">DSM 44231</strain>
    </source>
</reference>
<dbReference type="AlphaFoldDB" id="A0A3N1H4K7"/>
<protein>
    <submittedName>
        <fullName evidence="2">Uncharacterized protein</fullName>
    </submittedName>
</protein>
<name>A0A3N1H4K7_9PSEU</name>
<proteinExistence type="predicted"/>